<dbReference type="GO" id="GO:0015288">
    <property type="term" value="F:porin activity"/>
    <property type="evidence" value="ECO:0007669"/>
    <property type="project" value="UniProtKB-KW"/>
</dbReference>
<evidence type="ECO:0000259" key="12">
    <source>
        <dbReference type="Pfam" id="PF13609"/>
    </source>
</evidence>
<evidence type="ECO:0000256" key="5">
    <source>
        <dbReference type="ARBA" id="ARBA00022692"/>
    </source>
</evidence>
<dbReference type="Proteomes" id="UP000028945">
    <property type="component" value="Chromosome"/>
</dbReference>
<keyword evidence="8" id="KW-0626">Porin</keyword>
<accession>A0A077DFR4</accession>
<evidence type="ECO:0000313" key="13">
    <source>
        <dbReference type="EMBL" id="AIL33026.1"/>
    </source>
</evidence>
<evidence type="ECO:0000256" key="6">
    <source>
        <dbReference type="ARBA" id="ARBA00022729"/>
    </source>
</evidence>
<dbReference type="Gene3D" id="2.40.160.10">
    <property type="entry name" value="Porin"/>
    <property type="match status" value="1"/>
</dbReference>
<keyword evidence="10" id="KW-0998">Cell outer membrane</keyword>
<reference evidence="13 14" key="1">
    <citation type="journal article" date="2014" name="BMC Genomics">
        <title>A genomic perspective on a new bacterial genus and species from the Alcaligenaceae family, Basilea psittacipulmonis.</title>
        <authorList>
            <person name="Whiteson K.L."/>
            <person name="Hernandez D."/>
            <person name="Lazarevic V."/>
            <person name="Gaia N."/>
            <person name="Farinelli L."/>
            <person name="Francois P."/>
            <person name="Pilo P."/>
            <person name="Frey J."/>
            <person name="Schrenzel J."/>
        </authorList>
    </citation>
    <scope>NUCLEOTIDE SEQUENCE [LARGE SCALE GENOMIC DNA]</scope>
    <source>
        <strain evidence="13 14">DSM 24701</strain>
    </source>
</reference>
<keyword evidence="7" id="KW-0406">Ion transport</keyword>
<gene>
    <name evidence="13" type="ORF">IX83_06600</name>
</gene>
<evidence type="ECO:0000256" key="9">
    <source>
        <dbReference type="ARBA" id="ARBA00023136"/>
    </source>
</evidence>
<feature type="signal peptide" evidence="11">
    <location>
        <begin position="1"/>
        <end position="23"/>
    </location>
</feature>
<keyword evidence="9" id="KW-0472">Membrane</keyword>
<dbReference type="OrthoDB" id="8520696at2"/>
<evidence type="ECO:0000256" key="1">
    <source>
        <dbReference type="ARBA" id="ARBA00004571"/>
    </source>
</evidence>
<comment type="subunit">
    <text evidence="2">Homotrimer.</text>
</comment>
<evidence type="ECO:0000256" key="11">
    <source>
        <dbReference type="SAM" id="SignalP"/>
    </source>
</evidence>
<evidence type="ECO:0000313" key="14">
    <source>
        <dbReference type="Proteomes" id="UP000028945"/>
    </source>
</evidence>
<dbReference type="AlphaFoldDB" id="A0A077DFR4"/>
<evidence type="ECO:0000256" key="8">
    <source>
        <dbReference type="ARBA" id="ARBA00023114"/>
    </source>
</evidence>
<feature type="chain" id="PRO_5001717876" description="Porin domain-containing protein" evidence="11">
    <location>
        <begin position="24"/>
        <end position="320"/>
    </location>
</feature>
<dbReference type="GO" id="GO:0006811">
    <property type="term" value="P:monoatomic ion transport"/>
    <property type="evidence" value="ECO:0007669"/>
    <property type="project" value="UniProtKB-KW"/>
</dbReference>
<organism evidence="13 14">
    <name type="scientific">Basilea psittacipulmonis DSM 24701</name>
    <dbReference type="NCBI Taxonomy" id="1072685"/>
    <lineage>
        <taxon>Bacteria</taxon>
        <taxon>Pseudomonadati</taxon>
        <taxon>Pseudomonadota</taxon>
        <taxon>Betaproteobacteria</taxon>
        <taxon>Burkholderiales</taxon>
        <taxon>Alcaligenaceae</taxon>
        <taxon>Basilea</taxon>
    </lineage>
</organism>
<keyword evidence="14" id="KW-1185">Reference proteome</keyword>
<feature type="domain" description="Porin" evidence="12">
    <location>
        <begin position="13"/>
        <end position="301"/>
    </location>
</feature>
<evidence type="ECO:0000256" key="4">
    <source>
        <dbReference type="ARBA" id="ARBA00022452"/>
    </source>
</evidence>
<comment type="subcellular location">
    <subcellularLocation>
        <location evidence="1">Cell outer membrane</location>
        <topology evidence="1">Multi-pass membrane protein</topology>
    </subcellularLocation>
</comment>
<dbReference type="GO" id="GO:0046930">
    <property type="term" value="C:pore complex"/>
    <property type="evidence" value="ECO:0007669"/>
    <property type="project" value="UniProtKB-KW"/>
</dbReference>
<dbReference type="STRING" id="1072685.IX83_06600"/>
<dbReference type="Pfam" id="PF13609">
    <property type="entry name" value="Porin_4"/>
    <property type="match status" value="1"/>
</dbReference>
<proteinExistence type="predicted"/>
<dbReference type="PANTHER" id="PTHR34501">
    <property type="entry name" value="PROTEIN YDDL-RELATED"/>
    <property type="match status" value="1"/>
</dbReference>
<dbReference type="CDD" id="cd00342">
    <property type="entry name" value="gram_neg_porins"/>
    <property type="match status" value="1"/>
</dbReference>
<dbReference type="EMBL" id="CP009238">
    <property type="protein sequence ID" value="AIL33026.1"/>
    <property type="molecule type" value="Genomic_DNA"/>
</dbReference>
<keyword evidence="4" id="KW-1134">Transmembrane beta strand</keyword>
<evidence type="ECO:0000256" key="7">
    <source>
        <dbReference type="ARBA" id="ARBA00023065"/>
    </source>
</evidence>
<evidence type="ECO:0000256" key="3">
    <source>
        <dbReference type="ARBA" id="ARBA00022448"/>
    </source>
</evidence>
<dbReference type="InterPro" id="IPR050298">
    <property type="entry name" value="Gram-neg_bact_OMP"/>
</dbReference>
<dbReference type="GO" id="GO:0009279">
    <property type="term" value="C:cell outer membrane"/>
    <property type="evidence" value="ECO:0007669"/>
    <property type="project" value="UniProtKB-SubCell"/>
</dbReference>
<dbReference type="InterPro" id="IPR023614">
    <property type="entry name" value="Porin_dom_sf"/>
</dbReference>
<dbReference type="InterPro" id="IPR033900">
    <property type="entry name" value="Gram_neg_porin_domain"/>
</dbReference>
<dbReference type="eggNOG" id="COG3203">
    <property type="taxonomic scope" value="Bacteria"/>
</dbReference>
<evidence type="ECO:0000256" key="2">
    <source>
        <dbReference type="ARBA" id="ARBA00011233"/>
    </source>
</evidence>
<dbReference type="RefSeq" id="WP_038500461.1">
    <property type="nucleotide sequence ID" value="NZ_AFWK01000021.1"/>
</dbReference>
<dbReference type="HOGENOM" id="CLU_038238_1_2_4"/>
<evidence type="ECO:0000256" key="10">
    <source>
        <dbReference type="ARBA" id="ARBA00023237"/>
    </source>
</evidence>
<protein>
    <recommendedName>
        <fullName evidence="12">Porin domain-containing protein</fullName>
    </recommendedName>
</protein>
<keyword evidence="3" id="KW-0813">Transport</keyword>
<sequence length="320" mass="36000">MAVSKVFSVLTGCLVLVSIPVQAQDSVNVYGVLDTGYATRWGSGQRSASMFSTNSYLGLKGEEDLAKGLTAFFDLQMPFDVTSGRSKGALFERKAVLGLKNYAWGSMSVGRQYTVLDDLFASFDPFYQTRLSLGETLDPSVAYASDATFKYMTPDVNGFQMAWSWSGREKENGVTTRGSRSIGIHYEQSGWLASLAYQEDLSGFMHAWYLGLGYDFDVVKLTALYSKGRTPRTSLLDAVDDWQSGKTWLVGLEWRLDERQSLKFAYADTLKTQYRIQQYQVSYQQSLSKHISVYVDGDYRRMNTPHRHSTGLGVGMKYRF</sequence>
<keyword evidence="5" id="KW-0812">Transmembrane</keyword>
<dbReference type="PANTHER" id="PTHR34501:SF9">
    <property type="entry name" value="MAJOR OUTER MEMBRANE PROTEIN P.IA"/>
    <property type="match status" value="1"/>
</dbReference>
<name>A0A077DFR4_9BURK</name>
<keyword evidence="6 11" id="KW-0732">Signal</keyword>
<dbReference type="SUPFAM" id="SSF56935">
    <property type="entry name" value="Porins"/>
    <property type="match status" value="1"/>
</dbReference>
<dbReference type="KEGG" id="bpsi:IX83_06600"/>